<dbReference type="Proteomes" id="UP001227543">
    <property type="component" value="Unassembled WGS sequence"/>
</dbReference>
<dbReference type="EMBL" id="MLFU01000046">
    <property type="protein sequence ID" value="KAK1491571.1"/>
    <property type="molecule type" value="Genomic_DNA"/>
</dbReference>
<dbReference type="GeneID" id="85410551"/>
<name>A0ABQ9R0Y1_9PEZI</name>
<evidence type="ECO:0000256" key="1">
    <source>
        <dbReference type="SAM" id="MobiDB-lite"/>
    </source>
</evidence>
<organism evidence="2 3">
    <name type="scientific">Colletotrichum tamarilloi</name>
    <dbReference type="NCBI Taxonomy" id="1209934"/>
    <lineage>
        <taxon>Eukaryota</taxon>
        <taxon>Fungi</taxon>
        <taxon>Dikarya</taxon>
        <taxon>Ascomycota</taxon>
        <taxon>Pezizomycotina</taxon>
        <taxon>Sordariomycetes</taxon>
        <taxon>Hypocreomycetidae</taxon>
        <taxon>Glomerellales</taxon>
        <taxon>Glomerellaceae</taxon>
        <taxon>Colletotrichum</taxon>
        <taxon>Colletotrichum acutatum species complex</taxon>
    </lineage>
</organism>
<keyword evidence="3" id="KW-1185">Reference proteome</keyword>
<comment type="caution">
    <text evidence="2">The sequence shown here is derived from an EMBL/GenBank/DDBJ whole genome shotgun (WGS) entry which is preliminary data.</text>
</comment>
<proteinExistence type="predicted"/>
<reference evidence="2 3" key="1">
    <citation type="submission" date="2016-10" db="EMBL/GenBank/DDBJ databases">
        <title>The genome sequence of Colletotrichum fioriniae PJ7.</title>
        <authorList>
            <person name="Baroncelli R."/>
        </authorList>
    </citation>
    <scope>NUCLEOTIDE SEQUENCE [LARGE SCALE GENOMIC DNA]</scope>
    <source>
        <strain evidence="2 3">Tom-12</strain>
    </source>
</reference>
<evidence type="ECO:0000313" key="2">
    <source>
        <dbReference type="EMBL" id="KAK1491571.1"/>
    </source>
</evidence>
<protein>
    <submittedName>
        <fullName evidence="2">Uncharacterized protein</fullName>
    </submittedName>
</protein>
<feature type="region of interest" description="Disordered" evidence="1">
    <location>
        <begin position="184"/>
        <end position="207"/>
    </location>
</feature>
<evidence type="ECO:0000313" key="3">
    <source>
        <dbReference type="Proteomes" id="UP001227543"/>
    </source>
</evidence>
<accession>A0ABQ9R0Y1</accession>
<dbReference type="RefSeq" id="XP_060379086.1">
    <property type="nucleotide sequence ID" value="XM_060526313.1"/>
</dbReference>
<gene>
    <name evidence="2" type="ORF">CTAM01_10297</name>
</gene>
<feature type="compositionally biased region" description="Basic residues" evidence="1">
    <location>
        <begin position="184"/>
        <end position="194"/>
    </location>
</feature>
<sequence>MAGPFTQVENCQCATNQPYSGAYALRRPSKPLSLSLSLFHRQPHRIELSNTYLAPLQGECRPLPARHSAPSPLYTRHPYTKRDGATAQHPPVQQLGTRSQGLVLATAITPDSVTGDAMSSCTCHGSGGTMVSAPSCVRNTTNFSADSLYPSARWLWGSSLARLPGSHPWCFSNDIGLSRHRAHHFSSTTKHRPSVKPTIVRTASASR</sequence>